<dbReference type="Gene3D" id="3.50.50.60">
    <property type="entry name" value="FAD/NAD(P)-binding domain"/>
    <property type="match status" value="1"/>
</dbReference>
<comment type="similarity">
    <text evidence="2">Belongs to the FAD-dependent glycerol-3-phosphate dehydrogenase family.</text>
</comment>
<dbReference type="OrthoDB" id="9766796at2"/>
<gene>
    <name evidence="8" type="primary">glpD_2</name>
    <name evidence="8" type="ORF">XM38_041440</name>
</gene>
<evidence type="ECO:0000313" key="8">
    <source>
        <dbReference type="EMBL" id="ASC73182.1"/>
    </source>
</evidence>
<dbReference type="Gene3D" id="1.10.8.870">
    <property type="entry name" value="Alpha-glycerophosphate oxidase, cap domain"/>
    <property type="match status" value="1"/>
</dbReference>
<dbReference type="InterPro" id="IPR038299">
    <property type="entry name" value="DAO_C_sf"/>
</dbReference>
<dbReference type="Pfam" id="PF16901">
    <property type="entry name" value="DAO_C"/>
    <property type="match status" value="1"/>
</dbReference>
<protein>
    <submittedName>
        <fullName evidence="8">Glycerol-3-phosphate dehydrogenase</fullName>
        <ecNumber evidence="8">1.1.5.3</ecNumber>
    </submittedName>
</protein>
<reference evidence="8 9" key="1">
    <citation type="journal article" date="2016" name="Biochim. Biophys. Acta">
        <title>Characterization of red-shifted phycobilisomes isolated from the chlorophyll f-containing cyanobacterium Halomicronema hongdechloris.</title>
        <authorList>
            <person name="Li Y."/>
            <person name="Lin Y."/>
            <person name="Garvey C.J."/>
            <person name="Birch D."/>
            <person name="Corkery R.W."/>
            <person name="Loughlin P.C."/>
            <person name="Scheer H."/>
            <person name="Willows R.D."/>
            <person name="Chen M."/>
        </authorList>
    </citation>
    <scope>NUCLEOTIDE SEQUENCE [LARGE SCALE GENOMIC DNA]</scope>
    <source>
        <strain evidence="8 9">C2206</strain>
    </source>
</reference>
<evidence type="ECO:0000259" key="7">
    <source>
        <dbReference type="Pfam" id="PF16901"/>
    </source>
</evidence>
<dbReference type="GO" id="GO:0046168">
    <property type="term" value="P:glycerol-3-phosphate catabolic process"/>
    <property type="evidence" value="ECO:0007669"/>
    <property type="project" value="TreeGrafter"/>
</dbReference>
<keyword evidence="5 8" id="KW-0560">Oxidoreductase</keyword>
<dbReference type="PANTHER" id="PTHR11985">
    <property type="entry name" value="GLYCEROL-3-PHOSPHATE DEHYDROGENASE"/>
    <property type="match status" value="1"/>
</dbReference>
<dbReference type="EC" id="1.1.5.3" evidence="8"/>
<evidence type="ECO:0000256" key="5">
    <source>
        <dbReference type="ARBA" id="ARBA00023002"/>
    </source>
</evidence>
<dbReference type="InterPro" id="IPR036188">
    <property type="entry name" value="FAD/NAD-bd_sf"/>
</dbReference>
<keyword evidence="4" id="KW-0274">FAD</keyword>
<dbReference type="AlphaFoldDB" id="A0A1V8NED8"/>
<evidence type="ECO:0000256" key="4">
    <source>
        <dbReference type="ARBA" id="ARBA00022827"/>
    </source>
</evidence>
<accession>A0A1V8NED8</accession>
<dbReference type="InterPro" id="IPR031656">
    <property type="entry name" value="DAO_C"/>
</dbReference>
<dbReference type="STRING" id="1641165.XM38_13560"/>
<evidence type="ECO:0000256" key="1">
    <source>
        <dbReference type="ARBA" id="ARBA00001974"/>
    </source>
</evidence>
<organism evidence="8 9">
    <name type="scientific">Halomicronema hongdechloris C2206</name>
    <dbReference type="NCBI Taxonomy" id="1641165"/>
    <lineage>
        <taxon>Bacteria</taxon>
        <taxon>Bacillati</taxon>
        <taxon>Cyanobacteriota</taxon>
        <taxon>Cyanophyceae</taxon>
        <taxon>Nodosilineales</taxon>
        <taxon>Nodosilineaceae</taxon>
        <taxon>Halomicronema</taxon>
    </lineage>
</organism>
<sequence length="571" mass="62757">MKRDLSELVGKTYDLLVIGGGIYGACVAWEASLRGLSVVLVEKGDFCSATSANSLKIIHGGLRYLQHGDFSRMRQSIKERQALLKIAPHLIHPLPVLVPTYGHGLKGREALTFALLVNDLVSYDRNHCLSDPQKHIPSGRTLSKDDVLKLVPGISDTNLTGGILFHDAQVYNSERLTLAFLHSATQIGAKIANYVEVTSFLQIRNQVSGVVAKDHLTGCKFDIQAKAVVNTSGPWVSQISNLLHKKTSSLTIPLAKAVNIVTRPLFKHPYAVGLSGHVAHQKTEPIESQGSRLFFIAPWRGKSMVGTAYFPYEDSPDSLAVTEQEVMEFIGDINRVYPAAKLQLEDVCFVHRGLLPCANVDPKAGNVKLTKRYQLYDHCQDGLAGLLSVVGVKYTTARNVAHKVVDWVMQICSQEPSQSASSLTPLHGGEIENFNEFLRTAQKEYASILSGKAIQDLVYNYGSSYSKVLEYLDDSAAVSKSIGDELPIDSFAVLKAETRYAVNEEMAQKLTDLILRRTSLGSAERPTNQEMQICADVMGKELGWGLKKVQEELQAAIDFFDTNFSSCKSSL</sequence>
<dbReference type="EMBL" id="CP021983">
    <property type="protein sequence ID" value="ASC73182.1"/>
    <property type="molecule type" value="Genomic_DNA"/>
</dbReference>
<dbReference type="RefSeq" id="WP_080810165.1">
    <property type="nucleotide sequence ID" value="NZ_CP021983.2"/>
</dbReference>
<keyword evidence="3" id="KW-0285">Flavoprotein</keyword>
<dbReference type="InterPro" id="IPR006076">
    <property type="entry name" value="FAD-dep_OxRdtase"/>
</dbReference>
<dbReference type="PANTHER" id="PTHR11985:SF15">
    <property type="entry name" value="GLYCEROL-3-PHOSPHATE DEHYDROGENASE, MITOCHONDRIAL"/>
    <property type="match status" value="1"/>
</dbReference>
<dbReference type="SUPFAM" id="SSF51905">
    <property type="entry name" value="FAD/NAD(P)-binding domain"/>
    <property type="match status" value="1"/>
</dbReference>
<dbReference type="PRINTS" id="PR01001">
    <property type="entry name" value="FADG3PDH"/>
</dbReference>
<dbReference type="Pfam" id="PF01266">
    <property type="entry name" value="DAO"/>
    <property type="match status" value="1"/>
</dbReference>
<evidence type="ECO:0000259" key="6">
    <source>
        <dbReference type="Pfam" id="PF01266"/>
    </source>
</evidence>
<feature type="domain" description="Alpha-glycerophosphate oxidase C-terminal" evidence="7">
    <location>
        <begin position="424"/>
        <end position="545"/>
    </location>
</feature>
<dbReference type="Proteomes" id="UP000191901">
    <property type="component" value="Chromosome"/>
</dbReference>
<evidence type="ECO:0000313" key="9">
    <source>
        <dbReference type="Proteomes" id="UP000191901"/>
    </source>
</evidence>
<evidence type="ECO:0000256" key="3">
    <source>
        <dbReference type="ARBA" id="ARBA00022630"/>
    </source>
</evidence>
<dbReference type="KEGG" id="hhg:XM38_041440"/>
<dbReference type="Gene3D" id="3.30.9.10">
    <property type="entry name" value="D-Amino Acid Oxidase, subunit A, domain 2"/>
    <property type="match status" value="1"/>
</dbReference>
<evidence type="ECO:0000256" key="2">
    <source>
        <dbReference type="ARBA" id="ARBA00007330"/>
    </source>
</evidence>
<comment type="cofactor">
    <cofactor evidence="1">
        <name>FAD</name>
        <dbReference type="ChEBI" id="CHEBI:57692"/>
    </cofactor>
</comment>
<feature type="domain" description="FAD dependent oxidoreductase" evidence="6">
    <location>
        <begin position="14"/>
        <end position="386"/>
    </location>
</feature>
<name>A0A1V8NED8_9CYAN</name>
<dbReference type="InterPro" id="IPR000447">
    <property type="entry name" value="G3P_DH_FAD-dep"/>
</dbReference>
<keyword evidence="9" id="KW-1185">Reference proteome</keyword>
<dbReference type="GO" id="GO:0004368">
    <property type="term" value="F:glycerol-3-phosphate dehydrogenase (quinone) activity"/>
    <property type="evidence" value="ECO:0007669"/>
    <property type="project" value="UniProtKB-EC"/>
</dbReference>
<proteinExistence type="inferred from homology"/>